<dbReference type="EMBL" id="JAIQCV010000012">
    <property type="protein sequence ID" value="KAH1038146.1"/>
    <property type="molecule type" value="Genomic_DNA"/>
</dbReference>
<evidence type="ECO:0000313" key="2">
    <source>
        <dbReference type="Proteomes" id="UP000828251"/>
    </source>
</evidence>
<reference evidence="1 2" key="1">
    <citation type="journal article" date="2021" name="Plant Biotechnol. J.">
        <title>Multi-omics assisted identification of the key and species-specific regulatory components of drought-tolerant mechanisms in Gossypium stocksii.</title>
        <authorList>
            <person name="Yu D."/>
            <person name="Ke L."/>
            <person name="Zhang D."/>
            <person name="Wu Y."/>
            <person name="Sun Y."/>
            <person name="Mei J."/>
            <person name="Sun J."/>
            <person name="Sun Y."/>
        </authorList>
    </citation>
    <scope>NUCLEOTIDE SEQUENCE [LARGE SCALE GENOMIC DNA]</scope>
    <source>
        <strain evidence="2">cv. E1</strain>
        <tissue evidence="1">Leaf</tissue>
    </source>
</reference>
<dbReference type="OrthoDB" id="973115at2759"/>
<proteinExistence type="predicted"/>
<organism evidence="1 2">
    <name type="scientific">Gossypium stocksii</name>
    <dbReference type="NCBI Taxonomy" id="47602"/>
    <lineage>
        <taxon>Eukaryota</taxon>
        <taxon>Viridiplantae</taxon>
        <taxon>Streptophyta</taxon>
        <taxon>Embryophyta</taxon>
        <taxon>Tracheophyta</taxon>
        <taxon>Spermatophyta</taxon>
        <taxon>Magnoliopsida</taxon>
        <taxon>eudicotyledons</taxon>
        <taxon>Gunneridae</taxon>
        <taxon>Pentapetalae</taxon>
        <taxon>rosids</taxon>
        <taxon>malvids</taxon>
        <taxon>Malvales</taxon>
        <taxon>Malvaceae</taxon>
        <taxon>Malvoideae</taxon>
        <taxon>Gossypium</taxon>
    </lineage>
</organism>
<dbReference type="AlphaFoldDB" id="A0A9D3UCQ0"/>
<keyword evidence="2" id="KW-1185">Reference proteome</keyword>
<gene>
    <name evidence="1" type="ORF">J1N35_039889</name>
</gene>
<protein>
    <submittedName>
        <fullName evidence="1">Uncharacterized protein</fullName>
    </submittedName>
</protein>
<sequence>MLGGPKLSAITEEERHLTKTINKCYNDPSHYQIQTGIDLMTKAQYLLQQKTYNLWTDGRRILAYNIGNP</sequence>
<comment type="caution">
    <text evidence="1">The sequence shown here is derived from an EMBL/GenBank/DDBJ whole genome shotgun (WGS) entry which is preliminary data.</text>
</comment>
<accession>A0A9D3UCQ0</accession>
<name>A0A9D3UCQ0_9ROSI</name>
<evidence type="ECO:0000313" key="1">
    <source>
        <dbReference type="EMBL" id="KAH1038146.1"/>
    </source>
</evidence>
<dbReference type="Proteomes" id="UP000828251">
    <property type="component" value="Unassembled WGS sequence"/>
</dbReference>